<reference evidence="1 2" key="1">
    <citation type="submission" date="2023-06" db="EMBL/GenBank/DDBJ databases">
        <title>Azospirillum isscasensis sp.nov, a bacterium isolated from rhizosphere soil of rice.</title>
        <authorList>
            <person name="Wang H."/>
        </authorList>
    </citation>
    <scope>NUCLEOTIDE SEQUENCE [LARGE SCALE GENOMIC DNA]</scope>
    <source>
        <strain evidence="1 2">C340-1</strain>
    </source>
</reference>
<sequence length="190" mass="21359">MTLSAESEKLLGSLSCCSYRGDQHTHILVEENDPLAKLKKVTLNAPKGNWFSINPDKGRRKEALMSPLLAVGQAHDHHRACDCVVLIWRDGKLVALYIDLKSGNPVGYSGQFKSTRQFVRYALGLLEEFYGFQLALAEERYVVLYGGKRALINKTPTVPKREGIGKTEPNKPYKREVPNPCQLYLKELLA</sequence>
<organism evidence="1 2">
    <name type="scientific">Azospirillum isscasi</name>
    <dbReference type="NCBI Taxonomy" id="3053926"/>
    <lineage>
        <taxon>Bacteria</taxon>
        <taxon>Pseudomonadati</taxon>
        <taxon>Pseudomonadota</taxon>
        <taxon>Alphaproteobacteria</taxon>
        <taxon>Rhodospirillales</taxon>
        <taxon>Azospirillaceae</taxon>
        <taxon>Azospirillum</taxon>
    </lineage>
</organism>
<evidence type="ECO:0000313" key="2">
    <source>
        <dbReference type="Proteomes" id="UP001227317"/>
    </source>
</evidence>
<comment type="caution">
    <text evidence="1">The sequence shown here is derived from an EMBL/GenBank/DDBJ whole genome shotgun (WGS) entry which is preliminary data.</text>
</comment>
<dbReference type="RefSeq" id="WP_306709441.1">
    <property type="nucleotide sequence ID" value="NZ_JAUJFI010000122.1"/>
</dbReference>
<evidence type="ECO:0000313" key="1">
    <source>
        <dbReference type="EMBL" id="MDQ2105126.1"/>
    </source>
</evidence>
<dbReference type="EMBL" id="JAUJFI010000122">
    <property type="protein sequence ID" value="MDQ2105126.1"/>
    <property type="molecule type" value="Genomic_DNA"/>
</dbReference>
<proteinExistence type="predicted"/>
<keyword evidence="2" id="KW-1185">Reference proteome</keyword>
<dbReference type="Proteomes" id="UP001227317">
    <property type="component" value="Unassembled WGS sequence"/>
</dbReference>
<protein>
    <submittedName>
        <fullName evidence="1">Uncharacterized protein</fullName>
    </submittedName>
</protein>
<accession>A0ABU0WLM1</accession>
<gene>
    <name evidence="1" type="ORF">QSG27_20665</name>
</gene>
<name>A0ABU0WLM1_9PROT</name>